<evidence type="ECO:0000313" key="2">
    <source>
        <dbReference type="EMBL" id="SDE90622.1"/>
    </source>
</evidence>
<dbReference type="RefSeq" id="WP_090525479.1">
    <property type="nucleotide sequence ID" value="NZ_FNAH01000014.1"/>
</dbReference>
<keyword evidence="3" id="KW-1185">Reference proteome</keyword>
<dbReference type="InterPro" id="IPR004919">
    <property type="entry name" value="GmrSD_N"/>
</dbReference>
<dbReference type="AlphaFoldDB" id="A0A1G7GR58"/>
<organism evidence="2 3">
    <name type="scientific">Paracoccus isoporae</name>
    <dbReference type="NCBI Taxonomy" id="591205"/>
    <lineage>
        <taxon>Bacteria</taxon>
        <taxon>Pseudomonadati</taxon>
        <taxon>Pseudomonadota</taxon>
        <taxon>Alphaproteobacteria</taxon>
        <taxon>Rhodobacterales</taxon>
        <taxon>Paracoccaceae</taxon>
        <taxon>Paracoccus</taxon>
    </lineage>
</organism>
<dbReference type="EMBL" id="FNAH01000014">
    <property type="protein sequence ID" value="SDE90622.1"/>
    <property type="molecule type" value="Genomic_DNA"/>
</dbReference>
<name>A0A1G7GR58_9RHOB</name>
<protein>
    <recommendedName>
        <fullName evidence="1">GmrSD restriction endonucleases N-terminal domain-containing protein</fullName>
    </recommendedName>
</protein>
<dbReference type="Proteomes" id="UP000199344">
    <property type="component" value="Unassembled WGS sequence"/>
</dbReference>
<accession>A0A1G7GR58</accession>
<sequence length="740" mass="85278">MKDAQKPDHVSLNTLISRMREGRFVIPDFQREFEWAPWDIRDLMRSIFSDYYIGSLLLWKAKDQNIKLLACEGLYGYHGAGSPEYIVLDGQQRLTAMHYAFLAPDIPLPNRAKRAIYFIHVDRFMAGETDEAFGYEWLSKKSRALIDSQAIQFERHVFPLPVIGKGGFELYKWVEAYGNFWKEKADAADTDEERAIAETHATNATAFGEEMRETIEQYQISHIELDRELGVEKVCDIFTQINSKGVQLDVFDLLNALMKPNDIQLKHMYREARDRLSFIDTPKMNVYILQVMSILRQSYCSPKYLYFLQPGVEKPVRLPDGTRRQDVLMRSTEEFVALWDQAVNALERVIELLRHPQEYGVVGQAYIPYASIVPAFAAINTLVAAQPSKKQLSARRKVRLWYWASVFLTRYSSSVESTAARDFTAMREWLGNDEAKPVLIDEFAHSYRNLDLRSEVKRGSSIYSAIFNLFVLAGARDWMTGDVPRYGDLDDHHIVPSWWGRENNLGTAINSILNRSPLTSDTNRNVIREKLPNEYLPELIAENGETTVLAILESHFISKAALKILLRDPFTPDDYEDFLAERHRTLLDGIENLLIKERLDLPPNLRKLDAEIEGIELGLRKVIVSAVENNPGHLPPHLLDNAQQRIQRALRKNASLDAERYDHAEGVLEHFDLREVQDTILSKALWERFADRFKNKETLAQKFSQLAELRNSIRHSRTVDDITRKEGEAALAWFEKVLAK</sequence>
<dbReference type="STRING" id="591205.SAMN05421538_11445"/>
<evidence type="ECO:0000313" key="3">
    <source>
        <dbReference type="Proteomes" id="UP000199344"/>
    </source>
</evidence>
<proteinExistence type="predicted"/>
<gene>
    <name evidence="2" type="ORF">SAMN05421538_11445</name>
</gene>
<dbReference type="PANTHER" id="PTHR37292:SF2">
    <property type="entry name" value="DUF262 DOMAIN-CONTAINING PROTEIN"/>
    <property type="match status" value="1"/>
</dbReference>
<evidence type="ECO:0000259" key="1">
    <source>
        <dbReference type="Pfam" id="PF03235"/>
    </source>
</evidence>
<dbReference type="OrthoDB" id="9798761at2"/>
<reference evidence="2 3" key="1">
    <citation type="submission" date="2016-10" db="EMBL/GenBank/DDBJ databases">
        <authorList>
            <person name="de Groot N.N."/>
        </authorList>
    </citation>
    <scope>NUCLEOTIDE SEQUENCE [LARGE SCALE GENOMIC DNA]</scope>
    <source>
        <strain evidence="2 3">DSM 22220</strain>
    </source>
</reference>
<feature type="domain" description="GmrSD restriction endonucleases N-terminal" evidence="1">
    <location>
        <begin position="13"/>
        <end position="257"/>
    </location>
</feature>
<dbReference type="Pfam" id="PF03235">
    <property type="entry name" value="GmrSD_N"/>
    <property type="match status" value="1"/>
</dbReference>
<dbReference type="PANTHER" id="PTHR37292">
    <property type="entry name" value="VNG6097C"/>
    <property type="match status" value="1"/>
</dbReference>